<keyword evidence="1" id="KW-0479">Metal-binding</keyword>
<dbReference type="SMART" id="SM00109">
    <property type="entry name" value="C1"/>
    <property type="match status" value="1"/>
</dbReference>
<dbReference type="Pfam" id="PF00130">
    <property type="entry name" value="C1_1"/>
    <property type="match status" value="1"/>
</dbReference>
<keyword evidence="8" id="KW-1185">Reference proteome</keyword>
<evidence type="ECO:0000259" key="6">
    <source>
        <dbReference type="PROSITE" id="PS50081"/>
    </source>
</evidence>
<accession>A0A553P1E3</accession>
<feature type="region of interest" description="Disordered" evidence="3">
    <location>
        <begin position="1159"/>
        <end position="1216"/>
    </location>
</feature>
<gene>
    <name evidence="7" type="ORF">TCAL_00270</name>
</gene>
<dbReference type="PROSITE" id="PS50081">
    <property type="entry name" value="ZF_DAG_PE_2"/>
    <property type="match status" value="1"/>
</dbReference>
<evidence type="ECO:0000313" key="7">
    <source>
        <dbReference type="EMBL" id="TRY71501.1"/>
    </source>
</evidence>
<name>A0A553P1E3_TIGCA</name>
<evidence type="ECO:0000256" key="3">
    <source>
        <dbReference type="SAM" id="MobiDB-lite"/>
    </source>
</evidence>
<evidence type="ECO:0000259" key="5">
    <source>
        <dbReference type="PROSITE" id="PS50004"/>
    </source>
</evidence>
<dbReference type="Gene3D" id="3.30.60.20">
    <property type="match status" value="1"/>
</dbReference>
<dbReference type="CDD" id="cd20831">
    <property type="entry name" value="C1_dGM13116p-like"/>
    <property type="match status" value="1"/>
</dbReference>
<evidence type="ECO:0000256" key="2">
    <source>
        <dbReference type="ARBA" id="ARBA00022833"/>
    </source>
</evidence>
<dbReference type="PROSITE" id="PS00479">
    <property type="entry name" value="ZF_DAG_PE_1"/>
    <property type="match status" value="1"/>
</dbReference>
<keyword evidence="4" id="KW-1133">Transmembrane helix</keyword>
<organism evidence="7 8">
    <name type="scientific">Tigriopus californicus</name>
    <name type="common">Marine copepod</name>
    <dbReference type="NCBI Taxonomy" id="6832"/>
    <lineage>
        <taxon>Eukaryota</taxon>
        <taxon>Metazoa</taxon>
        <taxon>Ecdysozoa</taxon>
        <taxon>Arthropoda</taxon>
        <taxon>Crustacea</taxon>
        <taxon>Multicrustacea</taxon>
        <taxon>Hexanauplia</taxon>
        <taxon>Copepoda</taxon>
        <taxon>Harpacticoida</taxon>
        <taxon>Harpacticidae</taxon>
        <taxon>Tigriopus</taxon>
    </lineage>
</organism>
<dbReference type="InterPro" id="IPR035892">
    <property type="entry name" value="C2_domain_sf"/>
</dbReference>
<keyword evidence="2" id="KW-0862">Zinc</keyword>
<sequence>MLDREFGRLRDVGSVHRTGAEFGLWPRSDDACGEVHREGNSIWKSVLEPLEKMTDDLADRLDDLICTFDNVATSDYGTLLLLLVAWMIVGLSLAFLNNFIHITAKNAAIVESAPSYPMADTNPCNLSRIVDLPDKSAEKRLDEPKHDLLYDIPIHPPKLVLPEICVSTESLPSISGITIPKSLGSDDEASKWVNQCFENVLKNSSVREAILRQWQDALVDYIRQANDGTVTADLVAAFSLHMRIQIPSSEVGKREKNTPTEQWDWLLLVQELRGRISLAILSRERLIIAKLDGWPEVTSRMAVPNSKLDLTRTEHDEFGQRLHDMMMMAIRSSQITIDMEEFGHHVFPVYKKVPKRLKSVLKSSGDHKNRFQEARSRSASLGARLKQIKVHISKARDLGNSCRNPYVVIEMDEPNQIYTSCNGIVIDQGNDVSFEYDCSFNLNARSTEMLFEVWESDSGGNGEKQFLGLGIVSLEELLIVSKQTQVIPLQGGPFEDFKEPVNGLLTVEFNVLGSEGCEMNNRGFREIERDEELKSPGVWKHEETPPLESCGAPALEQHPLAKIPGDSATSHFNGDQNYLVTMPEKTLSSPATRLRKDVMASPHVNPSDSTALLSLELSPVLDRGRRKGKKSLMKSLRHRLSTTARSLSLEQHLHQERQTQSGSLGNGSSGVKRKGQPRSISSDHRGRSLTELRQGASILNVPSLGDDGSSQSDLSGISNVSNRTYLNEESSLILEATDNGMKRAYLVPYEVAKQGKLRRKGVKLHVYMDHIFVAKHVKGGTMCEVCQSSIPIRLGKQGYVCRDCGLVCHKACHVRVENHCTETSLPAMEIISPELSAVLVPKHSDNTAEIDMNEMISARCKSNEALKITALLGHTALCSEIAPLGYIPPELKRLFSPEELDDHEHPGLVDRQRRASGQETAPQEYTYTLYSLGGAPCILVQTECIFQLDYRTLRYGVQTVTVQLPKEPEISGSCVREGDTAVLTMHWSVFNFSMIFTENPEGNSYYLNRAILKYNQSLDIFRDATYRGPVILETPKTWNYYFTPLGKSYVCQHGEDQGPLDLYNVDEDLIGNMTLWNSKFQPFVRRAKGDWGPESHCLPKSIQVMREDVAPFVTAGIFFTTVFLLLAGYALYRKFNVKKTTYEVYGEATTIPTEETLEMKGTNGTRMTPAEDDAGHSRQTYVQQSAPSQKPVTQTQNAANPFTNKGQTNPFQASAI</sequence>
<dbReference type="InterPro" id="IPR046349">
    <property type="entry name" value="C1-like_sf"/>
</dbReference>
<feature type="transmembrane region" description="Helical" evidence="4">
    <location>
        <begin position="79"/>
        <end position="100"/>
    </location>
</feature>
<evidence type="ECO:0000256" key="4">
    <source>
        <dbReference type="SAM" id="Phobius"/>
    </source>
</evidence>
<dbReference type="STRING" id="6832.A0A553P1E3"/>
<dbReference type="EMBL" id="VCGU01000008">
    <property type="protein sequence ID" value="TRY71501.1"/>
    <property type="molecule type" value="Genomic_DNA"/>
</dbReference>
<dbReference type="Gene3D" id="2.60.40.150">
    <property type="entry name" value="C2 domain"/>
    <property type="match status" value="1"/>
</dbReference>
<dbReference type="SUPFAM" id="SSF57889">
    <property type="entry name" value="Cysteine-rich domain"/>
    <property type="match status" value="1"/>
</dbReference>
<dbReference type="InterPro" id="IPR039934">
    <property type="entry name" value="C2CD2/C2CD2L"/>
</dbReference>
<keyword evidence="4" id="KW-0812">Transmembrane</keyword>
<feature type="domain" description="Phorbol-ester/DAG-type" evidence="6">
    <location>
        <begin position="769"/>
        <end position="820"/>
    </location>
</feature>
<dbReference type="PANTHER" id="PTHR21119">
    <property type="entry name" value="C2 DOMAIN-CONTAINING PROTEIN"/>
    <property type="match status" value="1"/>
</dbReference>
<proteinExistence type="predicted"/>
<dbReference type="InterPro" id="IPR000008">
    <property type="entry name" value="C2_dom"/>
</dbReference>
<comment type="caution">
    <text evidence="7">The sequence shown here is derived from an EMBL/GenBank/DDBJ whole genome shotgun (WGS) entry which is preliminary data.</text>
</comment>
<dbReference type="GO" id="GO:0046872">
    <property type="term" value="F:metal ion binding"/>
    <property type="evidence" value="ECO:0007669"/>
    <property type="project" value="UniProtKB-KW"/>
</dbReference>
<dbReference type="PROSITE" id="PS50004">
    <property type="entry name" value="C2"/>
    <property type="match status" value="1"/>
</dbReference>
<reference evidence="7 8" key="1">
    <citation type="journal article" date="2018" name="Nat. Ecol. Evol.">
        <title>Genomic signatures of mitonuclear coevolution across populations of Tigriopus californicus.</title>
        <authorList>
            <person name="Barreto F.S."/>
            <person name="Watson E.T."/>
            <person name="Lima T.G."/>
            <person name="Willett C.S."/>
            <person name="Edmands S."/>
            <person name="Li W."/>
            <person name="Burton R.S."/>
        </authorList>
    </citation>
    <scope>NUCLEOTIDE SEQUENCE [LARGE SCALE GENOMIC DNA]</scope>
    <source>
        <strain evidence="7 8">San Diego</strain>
    </source>
</reference>
<dbReference type="AlphaFoldDB" id="A0A553P1E3"/>
<dbReference type="Proteomes" id="UP000318571">
    <property type="component" value="Chromosome 7"/>
</dbReference>
<evidence type="ECO:0000313" key="8">
    <source>
        <dbReference type="Proteomes" id="UP000318571"/>
    </source>
</evidence>
<dbReference type="InterPro" id="IPR002219">
    <property type="entry name" value="PKC_DAG/PE"/>
</dbReference>
<feature type="region of interest" description="Disordered" evidence="3">
    <location>
        <begin position="652"/>
        <end position="689"/>
    </location>
</feature>
<dbReference type="SMART" id="SM00239">
    <property type="entry name" value="C2"/>
    <property type="match status" value="1"/>
</dbReference>
<evidence type="ECO:0000256" key="1">
    <source>
        <dbReference type="ARBA" id="ARBA00022723"/>
    </source>
</evidence>
<protein>
    <submittedName>
        <fullName evidence="7">Uncharacterized protein</fullName>
    </submittedName>
</protein>
<dbReference type="PANTHER" id="PTHR21119:SF5">
    <property type="entry name" value="C2 DOMAIN-CONTAINING PROTEIN"/>
    <property type="match status" value="1"/>
</dbReference>
<feature type="domain" description="C2" evidence="5">
    <location>
        <begin position="367"/>
        <end position="487"/>
    </location>
</feature>
<dbReference type="Gene3D" id="2.40.160.110">
    <property type="match status" value="1"/>
</dbReference>
<feature type="transmembrane region" description="Helical" evidence="4">
    <location>
        <begin position="1109"/>
        <end position="1132"/>
    </location>
</feature>
<keyword evidence="4" id="KW-0472">Membrane</keyword>
<feature type="compositionally biased region" description="Polar residues" evidence="3">
    <location>
        <begin position="1177"/>
        <end position="1216"/>
    </location>
</feature>
<dbReference type="SUPFAM" id="SSF49562">
    <property type="entry name" value="C2 domain (Calcium/lipid-binding domain, CaLB)"/>
    <property type="match status" value="1"/>
</dbReference>